<dbReference type="InterPro" id="IPR002937">
    <property type="entry name" value="Amino_oxidase"/>
</dbReference>
<dbReference type="EMBL" id="CAEZTD010000027">
    <property type="protein sequence ID" value="CAB4558027.1"/>
    <property type="molecule type" value="Genomic_DNA"/>
</dbReference>
<dbReference type="Pfam" id="PF01593">
    <property type="entry name" value="Amino_oxidase"/>
    <property type="match status" value="1"/>
</dbReference>
<evidence type="ECO:0000313" key="3">
    <source>
        <dbReference type="EMBL" id="CAB4558027.1"/>
    </source>
</evidence>
<feature type="domain" description="Amine oxidase" evidence="2">
    <location>
        <begin position="82"/>
        <end position="192"/>
    </location>
</feature>
<dbReference type="GO" id="GO:0016491">
    <property type="term" value="F:oxidoreductase activity"/>
    <property type="evidence" value="ECO:0007669"/>
    <property type="project" value="UniProtKB-KW"/>
</dbReference>
<dbReference type="AlphaFoldDB" id="A0A6J6D2D5"/>
<accession>A0A6J6D2D5</accession>
<dbReference type="SUPFAM" id="SSF51905">
    <property type="entry name" value="FAD/NAD(P)-binding domain"/>
    <property type="match status" value="1"/>
</dbReference>
<dbReference type="PANTHER" id="PTHR43734:SF7">
    <property type="entry name" value="4,4'-DIAPONEUROSPORENE OXYGENASE"/>
    <property type="match status" value="1"/>
</dbReference>
<sequence>MESGNAWQPAWDRFEAEHGPLGEHITTMLTNDPWDAAIVPAAAKLFLHYGSRLTTKKYLDGLSWMPEDLREVISIHTLNAGVAPSKTLALFATMPAVMSTDGVWVPTGGVNELAQMLARLATESGASIHLNERVTSVARRRVVTETATYEPDIIVSGLDAGVLAGLMGKKVKQSRSASCSGIAVFAVLDEELPSEVVTHSVIMPDDPDDLYSSLKNRTLPAQTMAFLNYYRAGHIYPNARPTVAILLTAPPDGKQYDITSDFVQREMARISDILELPRPLSAMITDHTMLHPEYFAGFGGLGGALYGESHPWWRSGPFHAPAYSSWRSRWLWRVGASVHPGGGIPAVLGGALISTNRLLSSLSR</sequence>
<gene>
    <name evidence="3" type="ORF">UFOPK1591_00526</name>
</gene>
<dbReference type="InterPro" id="IPR036188">
    <property type="entry name" value="FAD/NAD-bd_sf"/>
</dbReference>
<organism evidence="3">
    <name type="scientific">freshwater metagenome</name>
    <dbReference type="NCBI Taxonomy" id="449393"/>
    <lineage>
        <taxon>unclassified sequences</taxon>
        <taxon>metagenomes</taxon>
        <taxon>ecological metagenomes</taxon>
    </lineage>
</organism>
<name>A0A6J6D2D5_9ZZZZ</name>
<dbReference type="PANTHER" id="PTHR43734">
    <property type="entry name" value="PHYTOENE DESATURASE"/>
    <property type="match status" value="1"/>
</dbReference>
<protein>
    <submittedName>
        <fullName evidence="3">Unannotated protein</fullName>
    </submittedName>
</protein>
<evidence type="ECO:0000256" key="1">
    <source>
        <dbReference type="ARBA" id="ARBA00023002"/>
    </source>
</evidence>
<reference evidence="3" key="1">
    <citation type="submission" date="2020-05" db="EMBL/GenBank/DDBJ databases">
        <authorList>
            <person name="Chiriac C."/>
            <person name="Salcher M."/>
            <person name="Ghai R."/>
            <person name="Kavagutti S V."/>
        </authorList>
    </citation>
    <scope>NUCLEOTIDE SEQUENCE</scope>
</reference>
<keyword evidence="1" id="KW-0560">Oxidoreductase</keyword>
<evidence type="ECO:0000259" key="2">
    <source>
        <dbReference type="Pfam" id="PF01593"/>
    </source>
</evidence>
<proteinExistence type="predicted"/>
<dbReference type="Gene3D" id="3.50.50.60">
    <property type="entry name" value="FAD/NAD(P)-binding domain"/>
    <property type="match status" value="1"/>
</dbReference>